<dbReference type="Pfam" id="PF12698">
    <property type="entry name" value="ABC2_membrane_3"/>
    <property type="match status" value="1"/>
</dbReference>
<dbReference type="OrthoDB" id="2456443at2"/>
<dbReference type="AlphaFoldDB" id="A0A5R9B3I7"/>
<evidence type="ECO:0000256" key="2">
    <source>
        <dbReference type="ARBA" id="ARBA00022692"/>
    </source>
</evidence>
<protein>
    <submittedName>
        <fullName evidence="7">ABC transporter permease</fullName>
    </submittedName>
</protein>
<organism evidence="7 8">
    <name type="scientific">Staphylococcus xylosus</name>
    <dbReference type="NCBI Taxonomy" id="1288"/>
    <lineage>
        <taxon>Bacteria</taxon>
        <taxon>Bacillati</taxon>
        <taxon>Bacillota</taxon>
        <taxon>Bacilli</taxon>
        <taxon>Bacillales</taxon>
        <taxon>Staphylococcaceae</taxon>
        <taxon>Staphylococcus</taxon>
    </lineage>
</organism>
<evidence type="ECO:0000256" key="1">
    <source>
        <dbReference type="ARBA" id="ARBA00004141"/>
    </source>
</evidence>
<comment type="caution">
    <text evidence="7">The sequence shown here is derived from an EMBL/GenBank/DDBJ whole genome shotgun (WGS) entry which is preliminary data.</text>
</comment>
<evidence type="ECO:0000313" key="8">
    <source>
        <dbReference type="Proteomes" id="UP000307747"/>
    </source>
</evidence>
<keyword evidence="4 5" id="KW-0472">Membrane</keyword>
<evidence type="ECO:0000256" key="3">
    <source>
        <dbReference type="ARBA" id="ARBA00022989"/>
    </source>
</evidence>
<reference evidence="7 8" key="1">
    <citation type="submission" date="2019-05" db="EMBL/GenBank/DDBJ databases">
        <title>The metagenome of a microbial culture collection derived from dairy environment covers the genomic content of the human microbiome.</title>
        <authorList>
            <person name="Roder T."/>
            <person name="Wuthrich D."/>
            <person name="Sattari Z."/>
            <person name="Von Ah U."/>
            <person name="Bar C."/>
            <person name="Ronchi F."/>
            <person name="Macpherson A.J."/>
            <person name="Ganal-Vonarburg S.C."/>
            <person name="Bruggmann R."/>
            <person name="Vergeres G."/>
        </authorList>
    </citation>
    <scope>NUCLEOTIDE SEQUENCE [LARGE SCALE GENOMIC DNA]</scope>
    <source>
        <strain evidence="7 8">FAM 20833</strain>
    </source>
</reference>
<feature type="transmembrane region" description="Helical" evidence="5">
    <location>
        <begin position="288"/>
        <end position="305"/>
    </location>
</feature>
<proteinExistence type="predicted"/>
<feature type="transmembrane region" description="Helical" evidence="5">
    <location>
        <begin position="186"/>
        <end position="205"/>
    </location>
</feature>
<evidence type="ECO:0000256" key="5">
    <source>
        <dbReference type="SAM" id="Phobius"/>
    </source>
</evidence>
<feature type="transmembrane region" description="Helical" evidence="5">
    <location>
        <begin position="226"/>
        <end position="251"/>
    </location>
</feature>
<dbReference type="RefSeq" id="WP_138406047.1">
    <property type="nucleotide sequence ID" value="NZ_JALKRW010000002.1"/>
</dbReference>
<evidence type="ECO:0000256" key="4">
    <source>
        <dbReference type="ARBA" id="ARBA00023136"/>
    </source>
</evidence>
<dbReference type="EMBL" id="VBTJ01000002">
    <property type="protein sequence ID" value="TLP89677.1"/>
    <property type="molecule type" value="Genomic_DNA"/>
</dbReference>
<feature type="transmembrane region" description="Helical" evidence="5">
    <location>
        <begin position="17"/>
        <end position="35"/>
    </location>
</feature>
<dbReference type="InterPro" id="IPR013525">
    <property type="entry name" value="ABC2_TM"/>
</dbReference>
<feature type="domain" description="ABC-2 type transporter transmembrane" evidence="6">
    <location>
        <begin position="20"/>
        <end position="302"/>
    </location>
</feature>
<sequence>MRQPYIFIVIFKQWKQYLMYILILLITLLIVWGAYLTMNQSFKIPVTVQDQDRTVLSRTLIKEINANEYIEVEEVLTDEAYLDEYVSRKSSVVSIQIPKGYHEQLRDNHLNSAILLYARDDFIGNITMEMISRSLYEQQIPNIVKAHLDEDKEKVTLAQVNDTLKNKKPHSKIAHYAVKHHSDTSIPLSIVFAILLTVGSVQVLLQQRLKQNGPLMRMYMFQYSKLNLYVAYICAHTTILITILAISALFFQQNLSIIFYLKSLVLIVIYEFGLAWLLFKVNTFSHRLFMTLIYALVMSTIYIFIQL</sequence>
<dbReference type="GO" id="GO:0140359">
    <property type="term" value="F:ABC-type transporter activity"/>
    <property type="evidence" value="ECO:0007669"/>
    <property type="project" value="InterPro"/>
</dbReference>
<evidence type="ECO:0000259" key="6">
    <source>
        <dbReference type="Pfam" id="PF12698"/>
    </source>
</evidence>
<accession>A0A5R9B3I7</accession>
<feature type="transmembrane region" description="Helical" evidence="5">
    <location>
        <begin position="257"/>
        <end position="279"/>
    </location>
</feature>
<dbReference type="GO" id="GO:0016020">
    <property type="term" value="C:membrane"/>
    <property type="evidence" value="ECO:0007669"/>
    <property type="project" value="UniProtKB-SubCell"/>
</dbReference>
<dbReference type="Gene3D" id="3.40.1710.10">
    <property type="entry name" value="abc type-2 transporter like domain"/>
    <property type="match status" value="1"/>
</dbReference>
<evidence type="ECO:0000313" key="7">
    <source>
        <dbReference type="EMBL" id="TLP89677.1"/>
    </source>
</evidence>
<keyword evidence="3 5" id="KW-1133">Transmembrane helix</keyword>
<name>A0A5R9B3I7_STAXY</name>
<gene>
    <name evidence="7" type="ORF">FEZ53_09415</name>
</gene>
<keyword evidence="2 5" id="KW-0812">Transmembrane</keyword>
<dbReference type="Proteomes" id="UP000307747">
    <property type="component" value="Unassembled WGS sequence"/>
</dbReference>
<comment type="subcellular location">
    <subcellularLocation>
        <location evidence="1">Membrane</location>
        <topology evidence="1">Multi-pass membrane protein</topology>
    </subcellularLocation>
</comment>